<dbReference type="InterPro" id="IPR043502">
    <property type="entry name" value="DNA/RNA_pol_sf"/>
</dbReference>
<reference evidence="3" key="1">
    <citation type="submission" date="2025-08" db="UniProtKB">
        <authorList>
            <consortium name="RefSeq"/>
        </authorList>
    </citation>
    <scope>IDENTIFICATION</scope>
    <source>
        <tissue evidence="3">Leaves</tissue>
    </source>
</reference>
<dbReference type="Pfam" id="PF17921">
    <property type="entry name" value="Integrase_H2C2"/>
    <property type="match status" value="1"/>
</dbReference>
<protein>
    <submittedName>
        <fullName evidence="3">Uncharacterized protein LOC118348608</fullName>
    </submittedName>
</protein>
<dbReference type="KEGG" id="jre:118348608"/>
<dbReference type="InterPro" id="IPR043128">
    <property type="entry name" value="Rev_trsase/Diguanyl_cyclase"/>
</dbReference>
<evidence type="ECO:0000259" key="1">
    <source>
        <dbReference type="Pfam" id="PF17921"/>
    </source>
</evidence>
<dbReference type="RefSeq" id="XP_035546546.1">
    <property type="nucleotide sequence ID" value="XM_035690653.1"/>
</dbReference>
<dbReference type="Gene3D" id="1.10.340.70">
    <property type="match status" value="1"/>
</dbReference>
<name>A0A6P9EGS3_JUGRE</name>
<evidence type="ECO:0000313" key="3">
    <source>
        <dbReference type="RefSeq" id="XP_035546546.1"/>
    </source>
</evidence>
<sequence length="262" mass="30402">MSQPNEPQLLVIEVVREFPNIFPDELPGLPPNREIEFLIDLILGMTPISKTPYQMALIELKELKDQLQELLEKGFICPSLSPLGAPVLFVKEKDRSSRLCNGYRELNGATIKNWYQLPLIDDLFDHFKEYRWFELIKDYDGATNYHPGKAIVVIDALNRTFSSGTLASMYTPKKFILLDMEKLGVEMMRDVQVRLSTLVLGPTVLDQIVSEDGSLRFKGRHCVPTEKELRDLLLREMHRSLYTVHLGSTKMYQDLRQHYWWS</sequence>
<dbReference type="AlphaFoldDB" id="A0A6P9EGS3"/>
<keyword evidence="2" id="KW-1185">Reference proteome</keyword>
<dbReference type="PANTHER" id="PTHR15503:SF45">
    <property type="entry name" value="RNA-DIRECTED DNA POLYMERASE HOMOLOG"/>
    <property type="match status" value="1"/>
</dbReference>
<dbReference type="Gene3D" id="3.30.70.270">
    <property type="match status" value="1"/>
</dbReference>
<dbReference type="InParanoid" id="A0A6P9EGS3"/>
<proteinExistence type="predicted"/>
<dbReference type="InterPro" id="IPR032567">
    <property type="entry name" value="RTL1-rel"/>
</dbReference>
<dbReference type="PANTHER" id="PTHR15503">
    <property type="entry name" value="LDOC1 RELATED"/>
    <property type="match status" value="1"/>
</dbReference>
<dbReference type="Gene3D" id="3.10.10.10">
    <property type="entry name" value="HIV Type 1 Reverse Transcriptase, subunit A, domain 1"/>
    <property type="match status" value="1"/>
</dbReference>
<organism evidence="2 3">
    <name type="scientific">Juglans regia</name>
    <name type="common">English walnut</name>
    <dbReference type="NCBI Taxonomy" id="51240"/>
    <lineage>
        <taxon>Eukaryota</taxon>
        <taxon>Viridiplantae</taxon>
        <taxon>Streptophyta</taxon>
        <taxon>Embryophyta</taxon>
        <taxon>Tracheophyta</taxon>
        <taxon>Spermatophyta</taxon>
        <taxon>Magnoliopsida</taxon>
        <taxon>eudicotyledons</taxon>
        <taxon>Gunneridae</taxon>
        <taxon>Pentapetalae</taxon>
        <taxon>rosids</taxon>
        <taxon>fabids</taxon>
        <taxon>Fagales</taxon>
        <taxon>Juglandaceae</taxon>
        <taxon>Juglans</taxon>
    </lineage>
</organism>
<dbReference type="SUPFAM" id="SSF56672">
    <property type="entry name" value="DNA/RNA polymerases"/>
    <property type="match status" value="1"/>
</dbReference>
<feature type="domain" description="Integrase zinc-binding" evidence="1">
    <location>
        <begin position="227"/>
        <end position="261"/>
    </location>
</feature>
<gene>
    <name evidence="3" type="primary">LOC118348608</name>
</gene>
<dbReference type="GeneID" id="118348608"/>
<dbReference type="InterPro" id="IPR041588">
    <property type="entry name" value="Integrase_H2C2"/>
</dbReference>
<accession>A0A6P9EGS3</accession>
<evidence type="ECO:0000313" key="2">
    <source>
        <dbReference type="Proteomes" id="UP000235220"/>
    </source>
</evidence>
<dbReference type="Proteomes" id="UP000235220">
    <property type="component" value="Chromosome 6"/>
</dbReference>
<dbReference type="OrthoDB" id="2431547at2759"/>